<name>A0A4U5LRC5_STECR</name>
<comment type="caution">
    <text evidence="2">The sequence shown here is derived from an EMBL/GenBank/DDBJ whole genome shotgun (WGS) entry which is preliminary data.</text>
</comment>
<organism evidence="2 3">
    <name type="scientific">Steinernema carpocapsae</name>
    <name type="common">Entomopathogenic nematode</name>
    <dbReference type="NCBI Taxonomy" id="34508"/>
    <lineage>
        <taxon>Eukaryota</taxon>
        <taxon>Metazoa</taxon>
        <taxon>Ecdysozoa</taxon>
        <taxon>Nematoda</taxon>
        <taxon>Chromadorea</taxon>
        <taxon>Rhabditida</taxon>
        <taxon>Tylenchina</taxon>
        <taxon>Panagrolaimomorpha</taxon>
        <taxon>Strongyloidoidea</taxon>
        <taxon>Steinernematidae</taxon>
        <taxon>Steinernema</taxon>
    </lineage>
</organism>
<dbReference type="EMBL" id="AZBU02000013">
    <property type="protein sequence ID" value="TKR58540.1"/>
    <property type="molecule type" value="Genomic_DNA"/>
</dbReference>
<reference evidence="2 3" key="1">
    <citation type="journal article" date="2015" name="Genome Biol.">
        <title>Comparative genomics of Steinernema reveals deeply conserved gene regulatory networks.</title>
        <authorList>
            <person name="Dillman A.R."/>
            <person name="Macchietto M."/>
            <person name="Porter C.F."/>
            <person name="Rogers A."/>
            <person name="Williams B."/>
            <person name="Antoshechkin I."/>
            <person name="Lee M.M."/>
            <person name="Goodwin Z."/>
            <person name="Lu X."/>
            <person name="Lewis E.E."/>
            <person name="Goodrich-Blair H."/>
            <person name="Stock S.P."/>
            <person name="Adams B.J."/>
            <person name="Sternberg P.W."/>
            <person name="Mortazavi A."/>
        </authorList>
    </citation>
    <scope>NUCLEOTIDE SEQUENCE [LARGE SCALE GENOMIC DNA]</scope>
    <source>
        <strain evidence="2 3">ALL</strain>
    </source>
</reference>
<dbReference type="Gene3D" id="2.60.40.1730">
    <property type="entry name" value="tricorn interacting facor f3 domain"/>
    <property type="match status" value="1"/>
</dbReference>
<feature type="transmembrane region" description="Helical" evidence="1">
    <location>
        <begin position="6"/>
        <end position="25"/>
    </location>
</feature>
<evidence type="ECO:0000313" key="2">
    <source>
        <dbReference type="EMBL" id="TKR58540.1"/>
    </source>
</evidence>
<protein>
    <submittedName>
        <fullName evidence="2">Uncharacterized protein</fullName>
    </submittedName>
</protein>
<dbReference type="AlphaFoldDB" id="A0A4U5LRC5"/>
<dbReference type="Proteomes" id="UP000298663">
    <property type="component" value="Unassembled WGS sequence"/>
</dbReference>
<dbReference type="OrthoDB" id="510539at2759"/>
<dbReference type="SUPFAM" id="SSF63737">
    <property type="entry name" value="Leukotriene A4 hydrolase N-terminal domain"/>
    <property type="match status" value="1"/>
</dbReference>
<evidence type="ECO:0000313" key="3">
    <source>
        <dbReference type="Proteomes" id="UP000298663"/>
    </source>
</evidence>
<proteinExistence type="predicted"/>
<evidence type="ECO:0000256" key="1">
    <source>
        <dbReference type="SAM" id="Phobius"/>
    </source>
</evidence>
<keyword evidence="1" id="KW-0472">Membrane</keyword>
<accession>A0A4U5LRC5</accession>
<gene>
    <name evidence="2" type="ORF">L596_029969</name>
</gene>
<keyword evidence="1" id="KW-0812">Transmembrane</keyword>
<keyword evidence="1" id="KW-1133">Transmembrane helix</keyword>
<keyword evidence="3" id="KW-1185">Reference proteome</keyword>
<dbReference type="InterPro" id="IPR042097">
    <property type="entry name" value="Aminopeptidase_N-like_N_sf"/>
</dbReference>
<sequence length="97" mass="11189">MEPIRVAVVLFVALAAFFITVWVIIPWPKTSLDPDESQDFRLPRNVAPKRYMIDFDFSMEALEYNGTVVIECQALDTTSQITLHENVTMIQWVKTIL</sequence>
<reference evidence="2 3" key="2">
    <citation type="journal article" date="2019" name="G3 (Bethesda)">
        <title>Hybrid Assembly of the Genome of the Entomopathogenic Nematode Steinernema carpocapsae Identifies the X-Chromosome.</title>
        <authorList>
            <person name="Serra L."/>
            <person name="Macchietto M."/>
            <person name="Macias-Munoz A."/>
            <person name="McGill C.J."/>
            <person name="Rodriguez I.M."/>
            <person name="Rodriguez B."/>
            <person name="Murad R."/>
            <person name="Mortazavi A."/>
        </authorList>
    </citation>
    <scope>NUCLEOTIDE SEQUENCE [LARGE SCALE GENOMIC DNA]</scope>
    <source>
        <strain evidence="2 3">ALL</strain>
    </source>
</reference>